<reference evidence="3" key="1">
    <citation type="submission" date="2023-03" db="EMBL/GenBank/DDBJ databases">
        <authorList>
            <person name="Steffen K."/>
            <person name="Cardenas P."/>
        </authorList>
    </citation>
    <scope>NUCLEOTIDE SEQUENCE</scope>
</reference>
<dbReference type="PANTHER" id="PTHR14465:SF0">
    <property type="entry name" value="IQ DOMAIN-CONTAINING PROTEIN H"/>
    <property type="match status" value="1"/>
</dbReference>
<proteinExistence type="predicted"/>
<name>A0AA35TRG8_GEOBA</name>
<organism evidence="3 4">
    <name type="scientific">Geodia barretti</name>
    <name type="common">Barrett's horny sponge</name>
    <dbReference type="NCBI Taxonomy" id="519541"/>
    <lineage>
        <taxon>Eukaryota</taxon>
        <taxon>Metazoa</taxon>
        <taxon>Porifera</taxon>
        <taxon>Demospongiae</taxon>
        <taxon>Heteroscleromorpha</taxon>
        <taxon>Tetractinellida</taxon>
        <taxon>Astrophorina</taxon>
        <taxon>Geodiidae</taxon>
        <taxon>Geodia</taxon>
    </lineage>
</organism>
<comment type="caution">
    <text evidence="3">The sequence shown here is derived from an EMBL/GenBank/DDBJ whole genome shotgun (WGS) entry which is preliminary data.</text>
</comment>
<dbReference type="AlphaFoldDB" id="A0AA35TRG8"/>
<keyword evidence="4" id="KW-1185">Reference proteome</keyword>
<dbReference type="InterPro" id="IPR038752">
    <property type="entry name" value="IQCH"/>
</dbReference>
<dbReference type="Pfam" id="PF24923">
    <property type="entry name" value="ATP-grasp_IQCH"/>
    <property type="match status" value="1"/>
</dbReference>
<feature type="compositionally biased region" description="Low complexity" evidence="1">
    <location>
        <begin position="112"/>
        <end position="121"/>
    </location>
</feature>
<gene>
    <name evidence="3" type="ORF">GBAR_LOCUS29027</name>
</gene>
<accession>A0AA35TRG8</accession>
<feature type="domain" description="IQCH-like ATP-grasp" evidence="2">
    <location>
        <begin position="690"/>
        <end position="952"/>
    </location>
</feature>
<feature type="region of interest" description="Disordered" evidence="1">
    <location>
        <begin position="308"/>
        <end position="331"/>
    </location>
</feature>
<dbReference type="EMBL" id="CASHTH010004067">
    <property type="protein sequence ID" value="CAI8053070.1"/>
    <property type="molecule type" value="Genomic_DNA"/>
</dbReference>
<dbReference type="PROSITE" id="PS50096">
    <property type="entry name" value="IQ"/>
    <property type="match status" value="1"/>
</dbReference>
<protein>
    <submittedName>
        <fullName evidence="3">IQ domain-containing protein H</fullName>
    </submittedName>
</protein>
<dbReference type="PANTHER" id="PTHR14465">
    <property type="entry name" value="IQ DOMAIN-CONTAINING PROTEIN H"/>
    <property type="match status" value="1"/>
</dbReference>
<evidence type="ECO:0000256" key="1">
    <source>
        <dbReference type="SAM" id="MobiDB-lite"/>
    </source>
</evidence>
<dbReference type="Proteomes" id="UP001174909">
    <property type="component" value="Unassembled WGS sequence"/>
</dbReference>
<evidence type="ECO:0000259" key="2">
    <source>
        <dbReference type="Pfam" id="PF24923"/>
    </source>
</evidence>
<feature type="region of interest" description="Disordered" evidence="1">
    <location>
        <begin position="106"/>
        <end position="133"/>
    </location>
</feature>
<dbReference type="InterPro" id="IPR056855">
    <property type="entry name" value="ATP-grasp_IQCH"/>
</dbReference>
<evidence type="ECO:0000313" key="3">
    <source>
        <dbReference type="EMBL" id="CAI8053070.1"/>
    </source>
</evidence>
<evidence type="ECO:0000313" key="4">
    <source>
        <dbReference type="Proteomes" id="UP001174909"/>
    </source>
</evidence>
<feature type="compositionally biased region" description="Polar residues" evidence="1">
    <location>
        <begin position="311"/>
        <end position="331"/>
    </location>
</feature>
<sequence>MRICRGRGRFPWGQCWWALYRIAGESKTQKMSALVGGGERGEDLGAILARVQDDLQLIRTAVARAGEDAVDREALESVLSRTERGIQVASRQVLSSSLDHVTTLPPVYQQQSEGSGSSRGRGPSRRRGRSESHKMGLLEMAEHTSRHSPIHQARHYSLSAAEETQLMQRARLVMTPSLPATRKLLSQHYSLPETREARSLSRSKVRGKVYSGGTVPPLTTLPQRQRNTIVSTPPTISEDDAHKGLLSLIERQLIPPAADIVLDPPPVKSTTLELLSASQQHARATVAVAQDGCGHMVGVRLAPDHVIPASASESRQEATPTTPQSATRQPRLNFQLLPVPNLFDQSSEQKTEERVPPPLFSPPVESLQIIIENGLTLTATEDYQKFQSSNPQQWTHISAVIGLLEKLCKDFAVPTAIVNCKRVVELSLETELCLRLRRGDLLACLFNQEEVSRVITRPGQRFRGQDGQQAAASLIQATYRMYSQRKKYLSHLRRVWAVDAISKAWSLCIARHSVRRNLVERRERELKCHRLKISQLAKRWRDVQENKRVIIHLPSLGHPLWMRGTETEIKIEQSLQLGRITDVEDPNVEVVYISPVSLDQEILDYYGSLLATGPSGSQSAMERVHIVTPDVSLPPHPLPLSSLLTLNPRTVQRIKRLTAGREAYIIPGAVNPDDITVADMLGVPLLGTGPEASQLYGSKDGARKLFKEANVVTPPCVPDIVSENQLVDQLTGLVATHPLIRRWIFKLPHHSRGRGFAYCDVGDHLECHRWLVRESQRYGLNWSTLWAQEGARRRILLELPAILELYCRPVDTELYPNWRAFLADFLVNGGLIEGHPPSPSVTALTVDLFIDPRGDVTVVSTQDQICGEEYVVWGVSVPQTSVPPDLLLTSALRVGVAASGRGILGHISVDFVTFINPTSLVQELWAVDLDIGYSSHLALLRLLCYVTGATVDPRSGQLVVDGGPRFAVLSPRVYHSSLPVVHYPVFFQMCKANHIGYDAKEKVGTLFALFDREHKENIGLICLQSSLSSALTACSNTLSTLHHELSTPNIQGSSNFKNVCKELDAVAELLKDNS</sequence>